<dbReference type="Pfam" id="PF09445">
    <property type="entry name" value="Methyltransf_15"/>
    <property type="match status" value="1"/>
</dbReference>
<organism evidence="8 9">
    <name type="scientific">Kuraishia capsulata CBS 1993</name>
    <dbReference type="NCBI Taxonomy" id="1382522"/>
    <lineage>
        <taxon>Eukaryota</taxon>
        <taxon>Fungi</taxon>
        <taxon>Dikarya</taxon>
        <taxon>Ascomycota</taxon>
        <taxon>Saccharomycotina</taxon>
        <taxon>Pichiomycetes</taxon>
        <taxon>Pichiales</taxon>
        <taxon>Pichiaceae</taxon>
        <taxon>Kuraishia</taxon>
    </lineage>
</organism>
<dbReference type="GO" id="GO:0071164">
    <property type="term" value="F:RNA cap trimethylguanosine synthase activity"/>
    <property type="evidence" value="ECO:0007669"/>
    <property type="project" value="EnsemblFungi"/>
</dbReference>
<dbReference type="GO" id="GO:0017126">
    <property type="term" value="P:nucleologenesis"/>
    <property type="evidence" value="ECO:0007669"/>
    <property type="project" value="EnsemblFungi"/>
</dbReference>
<evidence type="ECO:0000256" key="2">
    <source>
        <dbReference type="ARBA" id="ARBA00025783"/>
    </source>
</evidence>
<comment type="catalytic activity">
    <reaction evidence="6">
        <text>a 5'-end (N(7)-methyl 5'-triphosphoguanosine)-ribonucleoside in snRNA + S-adenosyl-L-methionine = a 5'-end (N(2),N(7)-dimethyl 5'-triphosphoguanosine)-ribonucleoside in snRNA + S-adenosyl-L-homocysteine + H(+)</text>
        <dbReference type="Rhea" id="RHEA:78471"/>
        <dbReference type="Rhea" id="RHEA-COMP:19085"/>
        <dbReference type="Rhea" id="RHEA-COMP:19087"/>
        <dbReference type="ChEBI" id="CHEBI:15378"/>
        <dbReference type="ChEBI" id="CHEBI:57856"/>
        <dbReference type="ChEBI" id="CHEBI:59789"/>
        <dbReference type="ChEBI" id="CHEBI:156461"/>
        <dbReference type="ChEBI" id="CHEBI:172880"/>
    </reaction>
    <physiologicalReaction direction="left-to-right" evidence="6">
        <dbReference type="Rhea" id="RHEA:78472"/>
    </physiologicalReaction>
</comment>
<dbReference type="SUPFAM" id="SSF53335">
    <property type="entry name" value="S-adenosyl-L-methionine-dependent methyltransferases"/>
    <property type="match status" value="1"/>
</dbReference>
<dbReference type="HOGENOM" id="CLU_029658_3_1_1"/>
<comment type="similarity">
    <text evidence="2">Belongs to the methyltransferase superfamily. Trimethylguanosine synthase family.</text>
</comment>
<dbReference type="GO" id="GO:0008033">
    <property type="term" value="P:tRNA processing"/>
    <property type="evidence" value="ECO:0007669"/>
    <property type="project" value="EnsemblFungi"/>
</dbReference>
<dbReference type="PANTHER" id="PTHR14741:SF32">
    <property type="entry name" value="TRIMETHYLGUANOSINE SYNTHASE"/>
    <property type="match status" value="1"/>
</dbReference>
<comment type="catalytic activity">
    <reaction evidence="4">
        <text>a 5'-end (N(7)-methyl 5'-triphosphoguanosine)-ribonucleoside in snoRNA + S-adenosyl-L-methionine = a 5'-end (N(2),N(7)-dimethyl 5'-triphosphoguanosine)-ribonucleoside in snoRNA + S-adenosyl-L-homocysteine + H(+)</text>
        <dbReference type="Rhea" id="RHEA:78475"/>
        <dbReference type="Rhea" id="RHEA-COMP:19086"/>
        <dbReference type="Rhea" id="RHEA-COMP:19088"/>
        <dbReference type="ChEBI" id="CHEBI:15378"/>
        <dbReference type="ChEBI" id="CHEBI:57856"/>
        <dbReference type="ChEBI" id="CHEBI:59789"/>
        <dbReference type="ChEBI" id="CHEBI:156461"/>
        <dbReference type="ChEBI" id="CHEBI:172880"/>
    </reaction>
    <physiologicalReaction direction="left-to-right" evidence="4">
        <dbReference type="Rhea" id="RHEA:78476"/>
    </physiologicalReaction>
</comment>
<evidence type="ECO:0000256" key="5">
    <source>
        <dbReference type="ARBA" id="ARBA00048763"/>
    </source>
</evidence>
<reference evidence="8" key="1">
    <citation type="submission" date="2013-12" db="EMBL/GenBank/DDBJ databases">
        <authorList>
            <person name="Genoscope - CEA"/>
        </authorList>
    </citation>
    <scope>NUCLEOTIDE SEQUENCE</scope>
    <source>
        <strain evidence="8">CBS 1993</strain>
    </source>
</reference>
<evidence type="ECO:0000313" key="8">
    <source>
        <dbReference type="EMBL" id="CDK28064.1"/>
    </source>
</evidence>
<evidence type="ECO:0000313" key="9">
    <source>
        <dbReference type="Proteomes" id="UP000019384"/>
    </source>
</evidence>
<reference evidence="8" key="2">
    <citation type="submission" date="2014-02" db="EMBL/GenBank/DDBJ databases">
        <title>Complete DNA sequence of /Kuraishia capsulata/ illustrates novel genomic features among budding yeasts (/Saccharomycotina/).</title>
        <authorList>
            <person name="Morales L."/>
            <person name="Noel B."/>
            <person name="Porcel B."/>
            <person name="Marcet-Houben M."/>
            <person name="Hullo M-F."/>
            <person name="Sacerdot C."/>
            <person name="Tekaia F."/>
            <person name="Leh-Louis V."/>
            <person name="Despons L."/>
            <person name="Khanna V."/>
            <person name="Aury J-M."/>
            <person name="Barbe V."/>
            <person name="Couloux A."/>
            <person name="Labadie K."/>
            <person name="Pelletier E."/>
            <person name="Souciet J-L."/>
            <person name="Boekhout T."/>
            <person name="Gabaldon T."/>
            <person name="Wincker P."/>
            <person name="Dujon B."/>
        </authorList>
    </citation>
    <scope>NUCLEOTIDE SEQUENCE</scope>
    <source>
        <strain evidence="8">CBS 1993</strain>
    </source>
</reference>
<keyword evidence="9" id="KW-1185">Reference proteome</keyword>
<dbReference type="InterPro" id="IPR019012">
    <property type="entry name" value="RNA_cap_Gua-N2-MeTrfase"/>
</dbReference>
<comment type="catalytic activity">
    <reaction evidence="5">
        <text>a 5'-end (N(2),N(7)-dimethyl 5'-triphosphoguanosine)-ribonucleoside in snRNA + S-adenosyl-L-methionine = a 5'-end (N(2),N(2),N(7)-trimethyl 5'-triphosphoguanosine)-ribonucleoside in snRNA + S-adenosyl-L-homocysteine + H(+)</text>
        <dbReference type="Rhea" id="RHEA:78479"/>
        <dbReference type="Rhea" id="RHEA-COMP:19087"/>
        <dbReference type="Rhea" id="RHEA-COMP:19089"/>
        <dbReference type="ChEBI" id="CHEBI:15378"/>
        <dbReference type="ChEBI" id="CHEBI:57856"/>
        <dbReference type="ChEBI" id="CHEBI:59789"/>
        <dbReference type="ChEBI" id="CHEBI:167623"/>
        <dbReference type="ChEBI" id="CHEBI:172880"/>
    </reaction>
    <physiologicalReaction direction="left-to-right" evidence="5">
        <dbReference type="Rhea" id="RHEA:78480"/>
    </physiologicalReaction>
</comment>
<dbReference type="GO" id="GO:0005730">
    <property type="term" value="C:nucleolus"/>
    <property type="evidence" value="ECO:0007669"/>
    <property type="project" value="EnsemblFungi"/>
</dbReference>
<dbReference type="InterPro" id="IPR029063">
    <property type="entry name" value="SAM-dependent_MTases_sf"/>
</dbReference>
<dbReference type="EMBL" id="HG793129">
    <property type="protein sequence ID" value="CDK28064.1"/>
    <property type="molecule type" value="Genomic_DNA"/>
</dbReference>
<dbReference type="OrthoDB" id="194443at2759"/>
<dbReference type="PANTHER" id="PTHR14741">
    <property type="entry name" value="S-ADENOSYLMETHIONINE-DEPENDENT METHYLTRANSFERASE RELATED"/>
    <property type="match status" value="1"/>
</dbReference>
<dbReference type="GO" id="GO:0051321">
    <property type="term" value="P:meiotic cell cycle"/>
    <property type="evidence" value="ECO:0007669"/>
    <property type="project" value="EnsemblFungi"/>
</dbReference>
<dbReference type="Proteomes" id="UP000019384">
    <property type="component" value="Unassembled WGS sequence"/>
</dbReference>
<proteinExistence type="inferred from homology"/>
<evidence type="ECO:0000256" key="7">
    <source>
        <dbReference type="ARBA" id="ARBA00049790"/>
    </source>
</evidence>
<dbReference type="GeneID" id="34521444"/>
<dbReference type="AlphaFoldDB" id="W6MN58"/>
<dbReference type="GO" id="GO:0032210">
    <property type="term" value="P:regulation of telomere maintenance via telomerase"/>
    <property type="evidence" value="ECO:0007669"/>
    <property type="project" value="EnsemblFungi"/>
</dbReference>
<dbReference type="STRING" id="1382522.W6MN58"/>
<comment type="catalytic activity">
    <reaction evidence="3">
        <text>a 5'-end (N(2),N(7)-dimethyl 5'-triphosphoguanosine)-ribonucleoside in snoRNA + S-adenosyl-L-methionine = a 5'-end (N(2),N(2),N(7)-trimethyl 5'-triphosphoguanosine)-ribonucleoside in snoRNA + S-adenosyl-L-homocysteine + H(+)</text>
        <dbReference type="Rhea" id="RHEA:78507"/>
        <dbReference type="Rhea" id="RHEA-COMP:19088"/>
        <dbReference type="Rhea" id="RHEA-COMP:19090"/>
        <dbReference type="ChEBI" id="CHEBI:15378"/>
        <dbReference type="ChEBI" id="CHEBI:57856"/>
        <dbReference type="ChEBI" id="CHEBI:59789"/>
        <dbReference type="ChEBI" id="CHEBI:167623"/>
        <dbReference type="ChEBI" id="CHEBI:172880"/>
    </reaction>
    <physiologicalReaction direction="left-to-right" evidence="3">
        <dbReference type="Rhea" id="RHEA:78508"/>
    </physiologicalReaction>
</comment>
<gene>
    <name evidence="8" type="ORF">KUCA_T00004045001</name>
</gene>
<protein>
    <recommendedName>
        <fullName evidence="1">Trimethylguanosine synthase</fullName>
    </recommendedName>
    <alternativeName>
        <fullName evidence="7">Cap-specific guanine-N(2) methyltransferase</fullName>
    </alternativeName>
</protein>
<dbReference type="Gene3D" id="3.40.50.150">
    <property type="entry name" value="Vaccinia Virus protein VP39"/>
    <property type="match status" value="1"/>
</dbReference>
<dbReference type="RefSeq" id="XP_022460056.1">
    <property type="nucleotide sequence ID" value="XM_022600740.1"/>
</dbReference>
<name>W6MN58_9ASCO</name>
<evidence type="ECO:0000256" key="6">
    <source>
        <dbReference type="ARBA" id="ARBA00049075"/>
    </source>
</evidence>
<dbReference type="GO" id="GO:0015030">
    <property type="term" value="C:Cajal body"/>
    <property type="evidence" value="ECO:0007669"/>
    <property type="project" value="EnsemblFungi"/>
</dbReference>
<sequence>MDDDSLILSNKIESIPKNLKKYWLNRYSLFHRFDEGVFLTKEMWFSVTPEDIAIFVAKFIKHCYPDAKLVLDLFCGAGGNLIQFARYFDRVIGIDYNESSLMCTRANALVYKVDPSCYDLWQSDWSSPSKEAVEELKRQKVDVAFASPPWGGTGYLAHKSFNPNKLQPLPLKELLQSMFEITANVALFLPRNTDLDILSKVTREVLGDTGKCKVSNIYNEGRLKGIICYWGKSFVEYEKTE</sequence>
<accession>W6MN58</accession>
<dbReference type="CDD" id="cd02440">
    <property type="entry name" value="AdoMet_MTases"/>
    <property type="match status" value="1"/>
</dbReference>
<evidence type="ECO:0000256" key="1">
    <source>
        <dbReference type="ARBA" id="ARBA00018517"/>
    </source>
</evidence>
<evidence type="ECO:0000256" key="3">
    <source>
        <dbReference type="ARBA" id="ARBA00047418"/>
    </source>
</evidence>
<evidence type="ECO:0000256" key="4">
    <source>
        <dbReference type="ARBA" id="ARBA00048740"/>
    </source>
</evidence>